<protein>
    <submittedName>
        <fullName evidence="1">Uncharacterized protein</fullName>
    </submittedName>
</protein>
<proteinExistence type="predicted"/>
<dbReference type="EMBL" id="BK014835">
    <property type="protein sequence ID" value="DAD77868.1"/>
    <property type="molecule type" value="Genomic_DNA"/>
</dbReference>
<reference evidence="1" key="1">
    <citation type="journal article" date="2021" name="Proc. Natl. Acad. Sci. U.S.A.">
        <title>A Catalog of Tens of Thousands of Viruses from Human Metagenomes Reveals Hidden Associations with Chronic Diseases.</title>
        <authorList>
            <person name="Tisza M.J."/>
            <person name="Buck C.B."/>
        </authorList>
    </citation>
    <scope>NUCLEOTIDE SEQUENCE</scope>
    <source>
        <strain evidence="1">Ct73V17</strain>
    </source>
</reference>
<organism evidence="1">
    <name type="scientific">Siphoviridae sp. ct73V17</name>
    <dbReference type="NCBI Taxonomy" id="2826302"/>
    <lineage>
        <taxon>Viruses</taxon>
        <taxon>Duplodnaviria</taxon>
        <taxon>Heunggongvirae</taxon>
        <taxon>Uroviricota</taxon>
        <taxon>Caudoviricetes</taxon>
    </lineage>
</organism>
<name>A0A8S5M6M8_9CAUD</name>
<evidence type="ECO:0000313" key="1">
    <source>
        <dbReference type="EMBL" id="DAD77868.1"/>
    </source>
</evidence>
<sequence>MRPIDADMLQELYNKRIFDTWNNETAPVSWAATYADFKDDIDSILTIPQPSNEPLTLEELWEMNEEPVWVQNLEEPGKSQWRLLYWDRGKHLVL</sequence>
<accession>A0A8S5M6M8</accession>